<name>A0A840ETK7_9ACTN</name>
<accession>A0A840ETK7</accession>
<gene>
    <name evidence="1" type="ORF">BKA16_002797</name>
</gene>
<evidence type="ECO:0000313" key="1">
    <source>
        <dbReference type="EMBL" id="MBB4136245.1"/>
    </source>
</evidence>
<comment type="caution">
    <text evidence="1">The sequence shown here is derived from an EMBL/GenBank/DDBJ whole genome shotgun (WGS) entry which is preliminary data.</text>
</comment>
<dbReference type="Proteomes" id="UP000551501">
    <property type="component" value="Unassembled WGS sequence"/>
</dbReference>
<protein>
    <recommendedName>
        <fullName evidence="3">PRC-barrel domain-containing protein</fullName>
    </recommendedName>
</protein>
<proteinExistence type="predicted"/>
<keyword evidence="2" id="KW-1185">Reference proteome</keyword>
<dbReference type="AlphaFoldDB" id="A0A840ETK7"/>
<sequence>MTHEFLDLRAHLLDRQILDATREPVGVVDDVVFDDGGGDGPPRVAALLTGRALIDRILGDVPEPSRLTSVDARLLEDVGVVVSLSAGDDELGDVGWVERWTRDHVVARIPGSRLRG</sequence>
<evidence type="ECO:0000313" key="2">
    <source>
        <dbReference type="Proteomes" id="UP000551501"/>
    </source>
</evidence>
<evidence type="ECO:0008006" key="3">
    <source>
        <dbReference type="Google" id="ProtNLM"/>
    </source>
</evidence>
<dbReference type="RefSeq" id="WP_183371201.1">
    <property type="nucleotide sequence ID" value="NZ_BAABHL010000090.1"/>
</dbReference>
<organism evidence="1 2">
    <name type="scientific">Gordonia humi</name>
    <dbReference type="NCBI Taxonomy" id="686429"/>
    <lineage>
        <taxon>Bacteria</taxon>
        <taxon>Bacillati</taxon>
        <taxon>Actinomycetota</taxon>
        <taxon>Actinomycetes</taxon>
        <taxon>Mycobacteriales</taxon>
        <taxon>Gordoniaceae</taxon>
        <taxon>Gordonia</taxon>
    </lineage>
</organism>
<dbReference type="EMBL" id="JACIFP010000001">
    <property type="protein sequence ID" value="MBB4136245.1"/>
    <property type="molecule type" value="Genomic_DNA"/>
</dbReference>
<reference evidence="1 2" key="1">
    <citation type="submission" date="2020-08" db="EMBL/GenBank/DDBJ databases">
        <title>Sequencing the genomes of 1000 actinobacteria strains.</title>
        <authorList>
            <person name="Klenk H.-P."/>
        </authorList>
    </citation>
    <scope>NUCLEOTIDE SEQUENCE [LARGE SCALE GENOMIC DNA]</scope>
    <source>
        <strain evidence="1 2">DSM 45298</strain>
    </source>
</reference>